<evidence type="ECO:0000256" key="1">
    <source>
        <dbReference type="ARBA" id="ARBA00022664"/>
    </source>
</evidence>
<keyword evidence="7" id="KW-1185">Reference proteome</keyword>
<dbReference type="InterPro" id="IPR012677">
    <property type="entry name" value="Nucleotide-bd_a/b_plait_sf"/>
</dbReference>
<dbReference type="OrthoDB" id="10266058at2759"/>
<feature type="domain" description="RRM" evidence="5">
    <location>
        <begin position="1"/>
        <end position="71"/>
    </location>
</feature>
<dbReference type="GO" id="GO:0006397">
    <property type="term" value="P:mRNA processing"/>
    <property type="evidence" value="ECO:0007669"/>
    <property type="project" value="UniProtKB-KW"/>
</dbReference>
<dbReference type="SUPFAM" id="SSF54928">
    <property type="entry name" value="RNA-binding domain, RBD"/>
    <property type="match status" value="1"/>
</dbReference>
<evidence type="ECO:0000259" key="5">
    <source>
        <dbReference type="PROSITE" id="PS50102"/>
    </source>
</evidence>
<sequence>MEDVREECSTFGTVDDLVIPRSNPENPDEKVPGMGKIFVKFSSIAEATAALNALAGRQFSGRTVIASYITEDDFSNKNF</sequence>
<keyword evidence="3" id="KW-0508">mRNA splicing</keyword>
<dbReference type="EMBL" id="JANBUW010001136">
    <property type="protein sequence ID" value="KAJ2844257.1"/>
    <property type="molecule type" value="Genomic_DNA"/>
</dbReference>
<gene>
    <name evidence="6" type="ORF">IWW36_005253</name>
</gene>
<evidence type="ECO:0000256" key="3">
    <source>
        <dbReference type="ARBA" id="ARBA00023187"/>
    </source>
</evidence>
<dbReference type="PROSITE" id="PS50102">
    <property type="entry name" value="RRM"/>
    <property type="match status" value="1"/>
</dbReference>
<proteinExistence type="predicted"/>
<organism evidence="6 7">
    <name type="scientific">Coemansia brasiliensis</name>
    <dbReference type="NCBI Taxonomy" id="2650707"/>
    <lineage>
        <taxon>Eukaryota</taxon>
        <taxon>Fungi</taxon>
        <taxon>Fungi incertae sedis</taxon>
        <taxon>Zoopagomycota</taxon>
        <taxon>Kickxellomycotina</taxon>
        <taxon>Kickxellomycetes</taxon>
        <taxon>Kickxellales</taxon>
        <taxon>Kickxellaceae</taxon>
        <taxon>Coemansia</taxon>
    </lineage>
</organism>
<evidence type="ECO:0000313" key="6">
    <source>
        <dbReference type="EMBL" id="KAJ2844257.1"/>
    </source>
</evidence>
<dbReference type="InterPro" id="IPR000504">
    <property type="entry name" value="RRM_dom"/>
</dbReference>
<keyword evidence="1" id="KW-0507">mRNA processing</keyword>
<dbReference type="GO" id="GO:0008380">
    <property type="term" value="P:RNA splicing"/>
    <property type="evidence" value="ECO:0007669"/>
    <property type="project" value="UniProtKB-KW"/>
</dbReference>
<dbReference type="PANTHER" id="PTHR23139">
    <property type="entry name" value="RNA-BINDING PROTEIN"/>
    <property type="match status" value="1"/>
</dbReference>
<keyword evidence="2 4" id="KW-0694">RNA-binding</keyword>
<dbReference type="Gene3D" id="3.30.70.330">
    <property type="match status" value="1"/>
</dbReference>
<dbReference type="Pfam" id="PF00076">
    <property type="entry name" value="RRM_1"/>
    <property type="match status" value="1"/>
</dbReference>
<reference evidence="6" key="1">
    <citation type="submission" date="2022-07" db="EMBL/GenBank/DDBJ databases">
        <title>Phylogenomic reconstructions and comparative analyses of Kickxellomycotina fungi.</title>
        <authorList>
            <person name="Reynolds N.K."/>
            <person name="Stajich J.E."/>
            <person name="Barry K."/>
            <person name="Grigoriev I.V."/>
            <person name="Crous P."/>
            <person name="Smith M.E."/>
        </authorList>
    </citation>
    <scope>NUCLEOTIDE SEQUENCE</scope>
    <source>
        <strain evidence="6">NRRL 1566</strain>
    </source>
</reference>
<accession>A0A9W8LWU0</accession>
<evidence type="ECO:0000256" key="2">
    <source>
        <dbReference type="ARBA" id="ARBA00022884"/>
    </source>
</evidence>
<name>A0A9W8LWU0_9FUNG</name>
<dbReference type="CDD" id="cd12232">
    <property type="entry name" value="RRM3_U2AF65"/>
    <property type="match status" value="1"/>
</dbReference>
<dbReference type="InterPro" id="IPR035979">
    <property type="entry name" value="RBD_domain_sf"/>
</dbReference>
<dbReference type="Proteomes" id="UP001139887">
    <property type="component" value="Unassembled WGS sequence"/>
</dbReference>
<dbReference type="FunFam" id="3.30.70.330:FF:000097">
    <property type="entry name" value="U2 snRNP auxiliary factor large subunit"/>
    <property type="match status" value="1"/>
</dbReference>
<evidence type="ECO:0000256" key="4">
    <source>
        <dbReference type="PROSITE-ProRule" id="PRU00176"/>
    </source>
</evidence>
<dbReference type="GO" id="GO:0003723">
    <property type="term" value="F:RNA binding"/>
    <property type="evidence" value="ECO:0007669"/>
    <property type="project" value="UniProtKB-UniRule"/>
</dbReference>
<dbReference type="AlphaFoldDB" id="A0A9W8LWU0"/>
<protein>
    <recommendedName>
        <fullName evidence="5">RRM domain-containing protein</fullName>
    </recommendedName>
</protein>
<comment type="caution">
    <text evidence="6">The sequence shown here is derived from an EMBL/GenBank/DDBJ whole genome shotgun (WGS) entry which is preliminary data.</text>
</comment>
<evidence type="ECO:0000313" key="7">
    <source>
        <dbReference type="Proteomes" id="UP001139887"/>
    </source>
</evidence>